<protein>
    <submittedName>
        <fullName evidence="1">DUF3782 domain-containing protein</fullName>
    </submittedName>
</protein>
<evidence type="ECO:0000313" key="2">
    <source>
        <dbReference type="Proteomes" id="UP000694228"/>
    </source>
</evidence>
<dbReference type="Proteomes" id="UP000694228">
    <property type="component" value="Chromosome"/>
</dbReference>
<dbReference type="InterPro" id="IPR024271">
    <property type="entry name" value="DUF3782"/>
</dbReference>
<dbReference type="PANTHER" id="PTHR34314">
    <property type="entry name" value="CRENARCHAEAL PROTEIN, PUTATIVE-RELATED"/>
    <property type="match status" value="1"/>
</dbReference>
<dbReference type="OrthoDB" id="28088at2157"/>
<dbReference type="AlphaFoldDB" id="A0A8F5ZGZ3"/>
<name>A0A8F5ZGZ3_METHU</name>
<dbReference type="Pfam" id="PF12644">
    <property type="entry name" value="DUF3782"/>
    <property type="match status" value="1"/>
</dbReference>
<dbReference type="PANTHER" id="PTHR34314:SF6">
    <property type="entry name" value="DUF3782 DOMAIN-CONTAINING PROTEIN"/>
    <property type="match status" value="1"/>
</dbReference>
<gene>
    <name evidence="1" type="ORF">KSK55_04945</name>
</gene>
<organism evidence="1 2">
    <name type="scientific">Methanospirillum hungatei</name>
    <dbReference type="NCBI Taxonomy" id="2203"/>
    <lineage>
        <taxon>Archaea</taxon>
        <taxon>Methanobacteriati</taxon>
        <taxon>Methanobacteriota</taxon>
        <taxon>Stenosarchaea group</taxon>
        <taxon>Methanomicrobia</taxon>
        <taxon>Methanomicrobiales</taxon>
        <taxon>Methanospirillaceae</taxon>
        <taxon>Methanospirillum</taxon>
    </lineage>
</organism>
<evidence type="ECO:0000313" key="1">
    <source>
        <dbReference type="EMBL" id="QXO96354.1"/>
    </source>
</evidence>
<reference evidence="1 2" key="1">
    <citation type="submission" date="2021-06" db="EMBL/GenBank/DDBJ databases">
        <title>Complete genome sequence of the secondary alcohol utilizing methanogen Methanospirillum hungatei strain GP1.</title>
        <authorList>
            <person name="Day L.A."/>
            <person name="Costa K.C."/>
        </authorList>
    </citation>
    <scope>NUCLEOTIDE SEQUENCE [LARGE SCALE GENOMIC DNA]</scope>
    <source>
        <strain evidence="1 2">GP1</strain>
    </source>
</reference>
<dbReference type="Pfam" id="PF07788">
    <property type="entry name" value="PDDEXK_10"/>
    <property type="match status" value="1"/>
</dbReference>
<accession>A0A8F5ZGZ3</accession>
<proteinExistence type="predicted"/>
<sequence>MDSEKSFRNGLAEILAGTGYSVQNFVTSDTKGVVFGRPAEIDIDVIIKGDRTIVVEIKSSVSKSDVFIFLKKVDFYRQISGKQVDNILMITPYIDDAARDIACQYNIIVCDTLSDIKPSIQKA</sequence>
<dbReference type="InterPro" id="IPR012431">
    <property type="entry name" value="PDDEXK_10"/>
</dbReference>
<dbReference type="EMBL" id="CP077107">
    <property type="protein sequence ID" value="QXO96354.1"/>
    <property type="molecule type" value="Genomic_DNA"/>
</dbReference>